<dbReference type="PANTHER" id="PTHR24150">
    <property type="entry name" value="ANKYRIN REPEAT AND MYND DOMAIN-CONTAINING PROTEIN 2"/>
    <property type="match status" value="1"/>
</dbReference>
<dbReference type="AlphaFoldDB" id="A0A7R8W2N2"/>
<feature type="compositionally biased region" description="Basic and acidic residues" evidence="1">
    <location>
        <begin position="238"/>
        <end position="276"/>
    </location>
</feature>
<feature type="region of interest" description="Disordered" evidence="1">
    <location>
        <begin position="232"/>
        <end position="276"/>
    </location>
</feature>
<sequence>MSARKDLFFTAVKEQNVNVLMQCLREDPKLAQSFDDDGMSPLQHAAYRGNYKLCEILLTYGCDANLTKHEHQYSPLHFGALSGSSEVVQRLLDAGADPEAVNSIGRTPAQMAAFVGNQHIVSTIKAFIPRPEVEALVPHPNVTPGLVKELQNYIAQTNLHPVHLLKVLYASKRLTAEPKMISKALEKLVMDKLQDGEEAYSLRAHILNCVFDSAMEEEEKLLSKAMKKTKISGAASSDDGKDSKPAKEAWTEEKKKDSEKDKSAAEGRKPAKDEKEKERRLFKQLIVERESDGFQENLEKYLRGILKSYKYRQNEVWTQLITSLAKVEIGDDPTALDTIANVVCGTGLTSGSFTCATCGQRSRTSLSRCGKCKQAQYCSNRDLFLIRTVLSPCMVSTDGNEFECEPRGGRCVPAAQCHSEKVYTPYERDCPGSWTGPPWRREICCLPENPAIRTCFEAGGFCGEKGNCPNGPKPTYNALQGCLTSKDEECCEDEVSKK</sequence>
<name>A0A7R8W2N2_9CRUS</name>
<dbReference type="OrthoDB" id="10257049at2759"/>
<protein>
    <submittedName>
        <fullName evidence="2">Uncharacterized protein</fullName>
    </submittedName>
</protein>
<dbReference type="InterPro" id="IPR036770">
    <property type="entry name" value="Ankyrin_rpt-contain_sf"/>
</dbReference>
<gene>
    <name evidence="2" type="ORF">CTOB1V02_LOCUS1662</name>
</gene>
<organism evidence="2">
    <name type="scientific">Cyprideis torosa</name>
    <dbReference type="NCBI Taxonomy" id="163714"/>
    <lineage>
        <taxon>Eukaryota</taxon>
        <taxon>Metazoa</taxon>
        <taxon>Ecdysozoa</taxon>
        <taxon>Arthropoda</taxon>
        <taxon>Crustacea</taxon>
        <taxon>Oligostraca</taxon>
        <taxon>Ostracoda</taxon>
        <taxon>Podocopa</taxon>
        <taxon>Podocopida</taxon>
        <taxon>Cytherocopina</taxon>
        <taxon>Cytheroidea</taxon>
        <taxon>Cytherideidae</taxon>
        <taxon>Cyprideis</taxon>
    </lineage>
</organism>
<dbReference type="SUPFAM" id="SSF48403">
    <property type="entry name" value="Ankyrin repeat"/>
    <property type="match status" value="1"/>
</dbReference>
<accession>A0A7R8W2N2</accession>
<dbReference type="InterPro" id="IPR052452">
    <property type="entry name" value="Ankyrin-MYND_dom_contain_2"/>
</dbReference>
<dbReference type="Pfam" id="PF12796">
    <property type="entry name" value="Ank_2"/>
    <property type="match status" value="1"/>
</dbReference>
<dbReference type="InterPro" id="IPR002110">
    <property type="entry name" value="Ankyrin_rpt"/>
</dbReference>
<dbReference type="PROSITE" id="PS50297">
    <property type="entry name" value="ANK_REP_REGION"/>
    <property type="match status" value="2"/>
</dbReference>
<proteinExistence type="predicted"/>
<dbReference type="PROSITE" id="PS50088">
    <property type="entry name" value="ANK_REPEAT"/>
    <property type="match status" value="2"/>
</dbReference>
<evidence type="ECO:0000256" key="1">
    <source>
        <dbReference type="SAM" id="MobiDB-lite"/>
    </source>
</evidence>
<evidence type="ECO:0000313" key="2">
    <source>
        <dbReference type="EMBL" id="CAD7223682.1"/>
    </source>
</evidence>
<dbReference type="Gene3D" id="1.25.40.20">
    <property type="entry name" value="Ankyrin repeat-containing domain"/>
    <property type="match status" value="1"/>
</dbReference>
<reference evidence="2" key="1">
    <citation type="submission" date="2020-11" db="EMBL/GenBank/DDBJ databases">
        <authorList>
            <person name="Tran Van P."/>
        </authorList>
    </citation>
    <scope>NUCLEOTIDE SEQUENCE</scope>
</reference>
<dbReference type="EMBL" id="OB660238">
    <property type="protein sequence ID" value="CAD7223682.1"/>
    <property type="molecule type" value="Genomic_DNA"/>
</dbReference>
<dbReference type="SMART" id="SM00248">
    <property type="entry name" value="ANK"/>
    <property type="match status" value="3"/>
</dbReference>
<dbReference type="PANTHER" id="PTHR24150:SF8">
    <property type="entry name" value="ANKYRIN REPEAT AND MYND DOMAIN-CONTAINING PROTEIN 2"/>
    <property type="match status" value="1"/>
</dbReference>